<feature type="chain" id="PRO_5022010423" evidence="1">
    <location>
        <begin position="25"/>
        <end position="420"/>
    </location>
</feature>
<dbReference type="InterPro" id="IPR006059">
    <property type="entry name" value="SBP"/>
</dbReference>
<dbReference type="Pfam" id="PF01547">
    <property type="entry name" value="SBP_bac_1"/>
    <property type="match status" value="1"/>
</dbReference>
<evidence type="ECO:0000313" key="2">
    <source>
        <dbReference type="EMBL" id="TET44190.1"/>
    </source>
</evidence>
<dbReference type="InterPro" id="IPR050490">
    <property type="entry name" value="Bact_solute-bd_prot1"/>
</dbReference>
<dbReference type="AlphaFoldDB" id="A0A523UNS3"/>
<dbReference type="Gene3D" id="3.40.190.10">
    <property type="entry name" value="Periplasmic binding protein-like II"/>
    <property type="match status" value="2"/>
</dbReference>
<proteinExistence type="predicted"/>
<reference evidence="2 3" key="1">
    <citation type="submission" date="2019-03" db="EMBL/GenBank/DDBJ databases">
        <title>Metabolic potential of uncultured bacteria and archaea associated with petroleum seepage in deep-sea sediments.</title>
        <authorList>
            <person name="Dong X."/>
            <person name="Hubert C."/>
        </authorList>
    </citation>
    <scope>NUCLEOTIDE SEQUENCE [LARGE SCALE GENOMIC DNA]</scope>
    <source>
        <strain evidence="2">E29_bin78</strain>
    </source>
</reference>
<evidence type="ECO:0000313" key="3">
    <source>
        <dbReference type="Proteomes" id="UP000320679"/>
    </source>
</evidence>
<dbReference type="EMBL" id="SOJK01000229">
    <property type="protein sequence ID" value="TET44190.1"/>
    <property type="molecule type" value="Genomic_DNA"/>
</dbReference>
<accession>A0A523UNS3</accession>
<keyword evidence="1" id="KW-0732">Signal</keyword>
<organism evidence="2 3">
    <name type="scientific">Aerophobetes bacterium</name>
    <dbReference type="NCBI Taxonomy" id="2030807"/>
    <lineage>
        <taxon>Bacteria</taxon>
        <taxon>Candidatus Aerophobota</taxon>
    </lineage>
</organism>
<evidence type="ECO:0000256" key="1">
    <source>
        <dbReference type="SAM" id="SignalP"/>
    </source>
</evidence>
<feature type="signal peptide" evidence="1">
    <location>
        <begin position="1"/>
        <end position="24"/>
    </location>
</feature>
<dbReference type="PANTHER" id="PTHR43649:SF14">
    <property type="entry name" value="BLR3389 PROTEIN"/>
    <property type="match status" value="1"/>
</dbReference>
<dbReference type="Proteomes" id="UP000320679">
    <property type="component" value="Unassembled WGS sequence"/>
</dbReference>
<sequence length="420" mass="47249">MSKRISGLMVGCSLLFLFFGIAAAAEPEIVLMHDKGGAPNYQPVYEAMSDACFKATGVAFKQVPYPTTEIHMAAVRTALPTNKAPELFTWWSTYRMKPLIDAGLVADLTSLWDARKGEYDPGVRGAFEFDGRVYGLPGTMAYWVVWYHKPLFEQYGLSRPNTWDEFIELCDFFKSRDIIPLGATVQGRWPTFIYTEQFLVGMDPDFYEALMVGKAKYTDETAVKAFEVYKDMLKKGYFSDPGTDIWTDFPRLFGQGKAAMILMGSWYAVTLESAGLKIGEDFDAFLMPSVNPKSGKVVIYEASSPVLVGKKSVGLKDALKVASWWLTPEGQYMFGSLSGGQIPCNTATDISYLPQVKQNIVKTLKTEGYRLVNRYWEATPTDICEEAVDKFAEFILKPDAYMQVLGDLEKIAQDYWKEHK</sequence>
<gene>
    <name evidence="2" type="ORF">E3J59_05410</name>
</gene>
<comment type="caution">
    <text evidence="2">The sequence shown here is derived from an EMBL/GenBank/DDBJ whole genome shotgun (WGS) entry which is preliminary data.</text>
</comment>
<dbReference type="PANTHER" id="PTHR43649">
    <property type="entry name" value="ARABINOSE-BINDING PROTEIN-RELATED"/>
    <property type="match status" value="1"/>
</dbReference>
<protein>
    <submittedName>
        <fullName evidence="2">Extracellular solute-binding protein</fullName>
    </submittedName>
</protein>
<dbReference type="SUPFAM" id="SSF53850">
    <property type="entry name" value="Periplasmic binding protein-like II"/>
    <property type="match status" value="1"/>
</dbReference>
<name>A0A523UNS3_UNCAE</name>